<dbReference type="Proteomes" id="UP000063429">
    <property type="component" value="Chromosome"/>
</dbReference>
<keyword evidence="1" id="KW-0812">Transmembrane</keyword>
<dbReference type="EMBL" id="CP011409">
    <property type="protein sequence ID" value="AKZ64268.1"/>
    <property type="molecule type" value="Genomic_DNA"/>
</dbReference>
<protein>
    <submittedName>
        <fullName evidence="2">Uncharacterized protein</fullName>
    </submittedName>
</protein>
<evidence type="ECO:0000256" key="1">
    <source>
        <dbReference type="SAM" id="Phobius"/>
    </source>
</evidence>
<accession>A0ABM5V459</accession>
<sequence length="92" mass="10003">MLPEFELPNDTLPGGAARRTGWLAGQGVVLPPSLDARRACSATLASMLKKILFILRLAIVFAGIVLFGRAVQYLILNGGFNGSFYDIIFFRS</sequence>
<reference evidence="3" key="1">
    <citation type="journal article" date="2015" name="Genome Announc.">
        <title>Complete Genome Sequence of Herbaspirillum hiltneri N3 (DSM 17495), Isolated from Surface-Sterilized Wheat Roots.</title>
        <authorList>
            <person name="Guizelini D."/>
            <person name="Saizaki P.M."/>
            <person name="Coimbra N.A."/>
            <person name="Weiss V.A."/>
            <person name="Faoro H."/>
            <person name="Sfeir M.Z."/>
            <person name="Baura V.A."/>
            <person name="Monteiro R.A."/>
            <person name="Chubatsu L.S."/>
            <person name="Souza E.M."/>
            <person name="Cruz L.M."/>
            <person name="Pedrosa F.O."/>
            <person name="Raittz R.T."/>
            <person name="Marchaukoski J.N."/>
            <person name="Steffens M.B."/>
        </authorList>
    </citation>
    <scope>NUCLEOTIDE SEQUENCE [LARGE SCALE GENOMIC DNA]</scope>
    <source>
        <strain evidence="3">N3</strain>
    </source>
</reference>
<name>A0ABM5V459_9BURK</name>
<evidence type="ECO:0000313" key="3">
    <source>
        <dbReference type="Proteomes" id="UP000063429"/>
    </source>
</evidence>
<keyword evidence="3" id="KW-1185">Reference proteome</keyword>
<feature type="transmembrane region" description="Helical" evidence="1">
    <location>
        <begin position="53"/>
        <end position="75"/>
    </location>
</feature>
<evidence type="ECO:0000313" key="2">
    <source>
        <dbReference type="EMBL" id="AKZ64268.1"/>
    </source>
</evidence>
<proteinExistence type="predicted"/>
<gene>
    <name evidence="2" type="ORF">F506_17780</name>
</gene>
<organism evidence="2 3">
    <name type="scientific">Herbaspirillum hiltneri N3</name>
    <dbReference type="NCBI Taxonomy" id="1262470"/>
    <lineage>
        <taxon>Bacteria</taxon>
        <taxon>Pseudomonadati</taxon>
        <taxon>Pseudomonadota</taxon>
        <taxon>Betaproteobacteria</taxon>
        <taxon>Burkholderiales</taxon>
        <taxon>Oxalobacteraceae</taxon>
        <taxon>Herbaspirillum</taxon>
    </lineage>
</organism>
<keyword evidence="1" id="KW-0472">Membrane</keyword>
<keyword evidence="1" id="KW-1133">Transmembrane helix</keyword>